<proteinExistence type="predicted"/>
<comment type="caution">
    <text evidence="2">The sequence shown here is derived from an EMBL/GenBank/DDBJ whole genome shotgun (WGS) entry which is preliminary data.</text>
</comment>
<protein>
    <submittedName>
        <fullName evidence="2">Uncharacterized protein</fullName>
    </submittedName>
</protein>
<dbReference type="EMBL" id="JBBNAG010000009">
    <property type="protein sequence ID" value="KAK9105312.1"/>
    <property type="molecule type" value="Genomic_DNA"/>
</dbReference>
<gene>
    <name evidence="2" type="ORF">Scep_022156</name>
</gene>
<evidence type="ECO:0000313" key="2">
    <source>
        <dbReference type="EMBL" id="KAK9105312.1"/>
    </source>
</evidence>
<accession>A0AAP0I0R9</accession>
<feature type="region of interest" description="Disordered" evidence="1">
    <location>
        <begin position="18"/>
        <end position="61"/>
    </location>
</feature>
<keyword evidence="3" id="KW-1185">Reference proteome</keyword>
<feature type="compositionally biased region" description="Gly residues" evidence="1">
    <location>
        <begin position="38"/>
        <end position="52"/>
    </location>
</feature>
<sequence>MPHLSFLLQSRRLRVRRGRRRGFGDGEVQRQTAPNSGDGLGCGEGTRGGFGGSNLRRDGDGRPDLVAASIAATTDFGSGLKWQFGSSDPTLGRVRVVSVGSRAYGLEPRETLGWHPKPPLPRCCRSRDWPERSCSSADRGGLTSRVSQEGRRRQRLGGKQLVSSSRVVDELGALLRFGQPTWDRSTVVDWSTDS</sequence>
<evidence type="ECO:0000313" key="3">
    <source>
        <dbReference type="Proteomes" id="UP001419268"/>
    </source>
</evidence>
<evidence type="ECO:0000256" key="1">
    <source>
        <dbReference type="SAM" id="MobiDB-lite"/>
    </source>
</evidence>
<reference evidence="2 3" key="1">
    <citation type="submission" date="2024-01" db="EMBL/GenBank/DDBJ databases">
        <title>Genome assemblies of Stephania.</title>
        <authorList>
            <person name="Yang L."/>
        </authorList>
    </citation>
    <scope>NUCLEOTIDE SEQUENCE [LARGE SCALE GENOMIC DNA]</scope>
    <source>
        <strain evidence="2">JXDWG</strain>
        <tissue evidence="2">Leaf</tissue>
    </source>
</reference>
<dbReference type="Proteomes" id="UP001419268">
    <property type="component" value="Unassembled WGS sequence"/>
</dbReference>
<name>A0AAP0I0R9_9MAGN</name>
<feature type="region of interest" description="Disordered" evidence="1">
    <location>
        <begin position="131"/>
        <end position="159"/>
    </location>
</feature>
<dbReference type="AlphaFoldDB" id="A0AAP0I0R9"/>
<organism evidence="2 3">
    <name type="scientific">Stephania cephalantha</name>
    <dbReference type="NCBI Taxonomy" id="152367"/>
    <lineage>
        <taxon>Eukaryota</taxon>
        <taxon>Viridiplantae</taxon>
        <taxon>Streptophyta</taxon>
        <taxon>Embryophyta</taxon>
        <taxon>Tracheophyta</taxon>
        <taxon>Spermatophyta</taxon>
        <taxon>Magnoliopsida</taxon>
        <taxon>Ranunculales</taxon>
        <taxon>Menispermaceae</taxon>
        <taxon>Menispermoideae</taxon>
        <taxon>Cissampelideae</taxon>
        <taxon>Stephania</taxon>
    </lineage>
</organism>